<evidence type="ECO:0000313" key="2">
    <source>
        <dbReference type="Proteomes" id="UP000202749"/>
    </source>
</evidence>
<organism evidence="1 2">
    <name type="scientific">Proteus phage vB_PmiM_Pm5461</name>
    <dbReference type="NCBI Taxonomy" id="1636250"/>
    <lineage>
        <taxon>Viruses</taxon>
        <taxon>Duplodnaviria</taxon>
        <taxon>Heunggongvirae</taxon>
        <taxon>Uroviricota</taxon>
        <taxon>Caudoviricetes</taxon>
        <taxon>Pantevenvirales</taxon>
        <taxon>Straboviridae</taxon>
        <taxon>Bragavirus</taxon>
        <taxon>Bragavirus pm5461</taxon>
    </lineage>
</organism>
<name>A0A0G2SSJ8_9CAUD</name>
<dbReference type="OrthoDB" id="39663at10239"/>
<dbReference type="RefSeq" id="YP_009195463.1">
    <property type="nucleotide sequence ID" value="NC_028762.1"/>
</dbReference>
<protein>
    <submittedName>
        <fullName evidence="1">Uncharacterized protein</fullName>
    </submittedName>
</protein>
<reference evidence="1 2" key="1">
    <citation type="submission" date="2015-03" db="EMBL/GenBank/DDBJ databases">
        <authorList>
            <person name="Melo L.D.R."/>
            <person name="Veiga P."/>
            <person name="Cerca N."/>
            <person name="Kropinski A.M."/>
            <person name="Azeredo J."/>
            <person name="Almeida C."/>
            <person name="Sillankorva S."/>
        </authorList>
    </citation>
    <scope>NUCLEOTIDE SEQUENCE [LARGE SCALE GENOMIC DNA]</scope>
</reference>
<evidence type="ECO:0000313" key="1">
    <source>
        <dbReference type="EMBL" id="AKA61907.1"/>
    </source>
</evidence>
<gene>
    <name evidence="1" type="ORF">Pm5461_045</name>
</gene>
<proteinExistence type="predicted"/>
<keyword evidence="2" id="KW-1185">Reference proteome</keyword>
<accession>A0A0G2SSJ8</accession>
<dbReference type="KEGG" id="vg:26622844"/>
<dbReference type="GeneID" id="26622844"/>
<dbReference type="EMBL" id="KP890823">
    <property type="protein sequence ID" value="AKA61907.1"/>
    <property type="molecule type" value="Genomic_DNA"/>
</dbReference>
<sequence>MIIEENTSEEEFLAKLKNLTIKAPDYFSKPIEQQIAIQVAESIRLDPSMQVMMGFTYDPNREEPKIRKLVVETTY</sequence>
<dbReference type="Proteomes" id="UP000202749">
    <property type="component" value="Segment"/>
</dbReference>